<reference evidence="1 2" key="1">
    <citation type="submission" date="2024-01" db="EMBL/GenBank/DDBJ databases">
        <title>A draft genome for the cacao thread blight pathogen Marasmiellus scandens.</title>
        <authorList>
            <person name="Baruah I.K."/>
            <person name="Leung J."/>
            <person name="Bukari Y."/>
            <person name="Amoako-Attah I."/>
            <person name="Meinhardt L.W."/>
            <person name="Bailey B.A."/>
            <person name="Cohen S.P."/>
        </authorList>
    </citation>
    <scope>NUCLEOTIDE SEQUENCE [LARGE SCALE GENOMIC DNA]</scope>
    <source>
        <strain evidence="1 2">GH-19</strain>
    </source>
</reference>
<feature type="non-terminal residue" evidence="1">
    <location>
        <position position="1"/>
    </location>
</feature>
<dbReference type="EMBL" id="JBANRG010000085">
    <property type="protein sequence ID" value="KAK7437501.1"/>
    <property type="molecule type" value="Genomic_DNA"/>
</dbReference>
<organism evidence="1 2">
    <name type="scientific">Marasmiellus scandens</name>
    <dbReference type="NCBI Taxonomy" id="2682957"/>
    <lineage>
        <taxon>Eukaryota</taxon>
        <taxon>Fungi</taxon>
        <taxon>Dikarya</taxon>
        <taxon>Basidiomycota</taxon>
        <taxon>Agaricomycotina</taxon>
        <taxon>Agaricomycetes</taxon>
        <taxon>Agaricomycetidae</taxon>
        <taxon>Agaricales</taxon>
        <taxon>Marasmiineae</taxon>
        <taxon>Omphalotaceae</taxon>
        <taxon>Marasmiellus</taxon>
    </lineage>
</organism>
<keyword evidence="2" id="KW-1185">Reference proteome</keyword>
<comment type="caution">
    <text evidence="1">The sequence shown here is derived from an EMBL/GenBank/DDBJ whole genome shotgun (WGS) entry which is preliminary data.</text>
</comment>
<name>A0ABR1IRT8_9AGAR</name>
<protein>
    <submittedName>
        <fullName evidence="1">Uncharacterized protein</fullName>
    </submittedName>
</protein>
<proteinExistence type="predicted"/>
<dbReference type="Proteomes" id="UP001498398">
    <property type="component" value="Unassembled WGS sequence"/>
</dbReference>
<evidence type="ECO:0000313" key="2">
    <source>
        <dbReference type="Proteomes" id="UP001498398"/>
    </source>
</evidence>
<sequence length="119" mass="12511">VPAVNLISDAELNDWLATTDAELTYIGKHPQKRNALETTVVYCSHRSHDLCGGPCTVYTGGATCLSTPGTNCLRATHNVAFCDHGGCKGSCNVLDSCGTKLQDNFCYTPGTNSILVGSA</sequence>
<gene>
    <name evidence="1" type="ORF">VKT23_018573</name>
</gene>
<accession>A0ABR1IRT8</accession>
<evidence type="ECO:0000313" key="1">
    <source>
        <dbReference type="EMBL" id="KAK7437501.1"/>
    </source>
</evidence>